<reference evidence="1 2" key="1">
    <citation type="submission" date="2016-10" db="EMBL/GenBank/DDBJ databases">
        <authorList>
            <person name="Varghese N."/>
            <person name="Submissions S."/>
        </authorList>
    </citation>
    <scope>NUCLEOTIDE SEQUENCE [LARGE SCALE GENOMIC DNA]</scope>
    <source>
        <strain evidence="1 2">DSM 17584</strain>
    </source>
</reference>
<organism evidence="1 2">
    <name type="scientific">Sulfitobacter litoralis</name>
    <dbReference type="NCBI Taxonomy" id="335975"/>
    <lineage>
        <taxon>Bacteria</taxon>
        <taxon>Pseudomonadati</taxon>
        <taxon>Pseudomonadota</taxon>
        <taxon>Alphaproteobacteria</taxon>
        <taxon>Rhodobacterales</taxon>
        <taxon>Roseobacteraceae</taxon>
        <taxon>Sulfitobacter</taxon>
    </lineage>
</organism>
<protein>
    <submittedName>
        <fullName evidence="1">Uncharacterized protein</fullName>
    </submittedName>
</protein>
<sequence length="41" mass="4528">MEFEQCSRRARTKVVLGGIAIIKCTNTANGRTEINTIDSMV</sequence>
<keyword evidence="2" id="KW-1185">Reference proteome</keyword>
<dbReference type="Proteomes" id="UP000198646">
    <property type="component" value="Unassembled WGS sequence"/>
</dbReference>
<accession>A0ABY0RKN0</accession>
<name>A0ABY0RKN0_9RHOB</name>
<proteinExistence type="predicted"/>
<evidence type="ECO:0000313" key="2">
    <source>
        <dbReference type="Proteomes" id="UP000198646"/>
    </source>
</evidence>
<gene>
    <name evidence="1" type="ORF">SAMN04488512_101360</name>
</gene>
<comment type="caution">
    <text evidence="1">The sequence shown here is derived from an EMBL/GenBank/DDBJ whole genome shotgun (WGS) entry which is preliminary data.</text>
</comment>
<dbReference type="EMBL" id="FNJD01000001">
    <property type="protein sequence ID" value="SDO22890.1"/>
    <property type="molecule type" value="Genomic_DNA"/>
</dbReference>
<evidence type="ECO:0000313" key="1">
    <source>
        <dbReference type="EMBL" id="SDO22890.1"/>
    </source>
</evidence>